<dbReference type="Gene3D" id="1.10.287.140">
    <property type="match status" value="1"/>
</dbReference>
<dbReference type="InterPro" id="IPR033524">
    <property type="entry name" value="Glu/Leu/Phe/Val_DH_AS"/>
</dbReference>
<feature type="binding site" evidence="9">
    <location>
        <position position="293"/>
    </location>
    <ligand>
        <name>NAD(+)</name>
        <dbReference type="ChEBI" id="CHEBI:57540"/>
    </ligand>
</feature>
<dbReference type="PANTHER" id="PTHR11606">
    <property type="entry name" value="GLUTAMATE DEHYDROGENASE"/>
    <property type="match status" value="1"/>
</dbReference>
<dbReference type="InterPro" id="IPR036291">
    <property type="entry name" value="NAD(P)-bd_dom_sf"/>
</dbReference>
<evidence type="ECO:0000313" key="13">
    <source>
        <dbReference type="EMBL" id="CAD6192702.1"/>
    </source>
</evidence>
<dbReference type="EMBL" id="CAJGYM010000029">
    <property type="protein sequence ID" value="CAD6192702.1"/>
    <property type="molecule type" value="Genomic_DNA"/>
</dbReference>
<evidence type="ECO:0000256" key="8">
    <source>
        <dbReference type="PIRSR" id="PIRSR000185-1"/>
    </source>
</evidence>
<feature type="active site" description="Proton donor" evidence="8">
    <location>
        <position position="165"/>
    </location>
</feature>
<dbReference type="InterPro" id="IPR033922">
    <property type="entry name" value="NAD_bind_Glu_DH"/>
</dbReference>
<dbReference type="InterPro" id="IPR014362">
    <property type="entry name" value="Glu_DH"/>
</dbReference>
<proteinExistence type="inferred from homology"/>
<dbReference type="InterPro" id="IPR046346">
    <property type="entry name" value="Aminoacid_DH-like_N_sf"/>
</dbReference>
<dbReference type="InterPro" id="IPR006095">
    <property type="entry name" value="Glu/Leu/Phe/Val/Trp_DH"/>
</dbReference>
<comment type="catalytic activity">
    <reaction evidence="5">
        <text>L-glutamate + NAD(+) + H2O = 2-oxoglutarate + NH4(+) + NADH + H(+)</text>
        <dbReference type="Rhea" id="RHEA:15133"/>
        <dbReference type="ChEBI" id="CHEBI:15377"/>
        <dbReference type="ChEBI" id="CHEBI:15378"/>
        <dbReference type="ChEBI" id="CHEBI:16810"/>
        <dbReference type="ChEBI" id="CHEBI:28938"/>
        <dbReference type="ChEBI" id="CHEBI:29985"/>
        <dbReference type="ChEBI" id="CHEBI:57540"/>
        <dbReference type="ChEBI" id="CHEBI:57945"/>
        <dbReference type="EC" id="1.4.1.3"/>
    </reaction>
</comment>
<dbReference type="PROSITE" id="PS00074">
    <property type="entry name" value="GLFV_DEHYDROGENASE"/>
    <property type="match status" value="1"/>
</dbReference>
<dbReference type="OrthoDB" id="6718861at2759"/>
<dbReference type="Pfam" id="PF02812">
    <property type="entry name" value="ELFV_dehydrog_N"/>
    <property type="match status" value="1"/>
</dbReference>
<evidence type="ECO:0000256" key="4">
    <source>
        <dbReference type="ARBA" id="ARBA00023128"/>
    </source>
</evidence>
<feature type="binding site" evidence="9">
    <location>
        <position position="153"/>
    </location>
    <ligand>
        <name>substrate</name>
    </ligand>
</feature>
<dbReference type="SUPFAM" id="SSF53223">
    <property type="entry name" value="Aminoacid dehydrogenase-like, N-terminal domain"/>
    <property type="match status" value="1"/>
</dbReference>
<dbReference type="SMART" id="SM00839">
    <property type="entry name" value="ELFV_dehydrog"/>
    <property type="match status" value="1"/>
</dbReference>
<evidence type="ECO:0000256" key="9">
    <source>
        <dbReference type="PIRSR" id="PIRSR000185-2"/>
    </source>
</evidence>
<keyword evidence="4" id="KW-0496">Mitochondrion</keyword>
<dbReference type="AlphaFoldDB" id="A0A8S1HCA1"/>
<comment type="subcellular location">
    <subcellularLocation>
        <location evidence="1">Mitochondrion</location>
    </subcellularLocation>
</comment>
<feature type="site" description="Important for catalysis" evidence="10">
    <location>
        <position position="207"/>
    </location>
</feature>
<dbReference type="SUPFAM" id="SSF51735">
    <property type="entry name" value="NAD(P)-binding Rossmann-fold domains"/>
    <property type="match status" value="1"/>
</dbReference>
<dbReference type="InterPro" id="IPR006096">
    <property type="entry name" value="Glu/Leu/Phe/Val/Trp_DH_C"/>
</dbReference>
<keyword evidence="9" id="KW-0547">Nucleotide-binding</keyword>
<feature type="binding site" evidence="9">
    <location>
        <position position="254"/>
    </location>
    <ligand>
        <name>NAD(+)</name>
        <dbReference type="ChEBI" id="CHEBI:57540"/>
    </ligand>
</feature>
<dbReference type="GO" id="GO:0005739">
    <property type="term" value="C:mitochondrion"/>
    <property type="evidence" value="ECO:0007669"/>
    <property type="project" value="UniProtKB-SubCell"/>
</dbReference>
<dbReference type="PRINTS" id="PR00082">
    <property type="entry name" value="GLFDHDRGNASE"/>
</dbReference>
<comment type="caution">
    <text evidence="13">The sequence shown here is derived from an EMBL/GenBank/DDBJ whole genome shotgun (WGS) entry which is preliminary data.</text>
</comment>
<name>A0A8S1HCA1_9PELO</name>
<feature type="binding site" evidence="9">
    <location>
        <position position="129"/>
    </location>
    <ligand>
        <name>substrate</name>
    </ligand>
</feature>
<reference evidence="13" key="1">
    <citation type="submission" date="2020-10" db="EMBL/GenBank/DDBJ databases">
        <authorList>
            <person name="Kikuchi T."/>
        </authorList>
    </citation>
    <scope>NUCLEOTIDE SEQUENCE</scope>
    <source>
        <strain evidence="13">NKZ352</strain>
    </source>
</reference>
<dbReference type="Pfam" id="PF00208">
    <property type="entry name" value="ELFV_dehydrog"/>
    <property type="match status" value="1"/>
</dbReference>
<dbReference type="Gene3D" id="3.40.50.10860">
    <property type="entry name" value="Leucine Dehydrogenase, chain A, domain 1"/>
    <property type="match status" value="1"/>
</dbReference>
<evidence type="ECO:0000313" key="14">
    <source>
        <dbReference type="Proteomes" id="UP000835052"/>
    </source>
</evidence>
<dbReference type="GO" id="GO:0006538">
    <property type="term" value="P:L-glutamate catabolic process"/>
    <property type="evidence" value="ECO:0007669"/>
    <property type="project" value="TreeGrafter"/>
</dbReference>
<dbReference type="PIRSF" id="PIRSF000185">
    <property type="entry name" value="Glu_DH"/>
    <property type="match status" value="1"/>
</dbReference>
<dbReference type="Gene3D" id="3.40.50.720">
    <property type="entry name" value="NAD(P)-binding Rossmann-like Domain"/>
    <property type="match status" value="1"/>
</dbReference>
<dbReference type="Proteomes" id="UP000835052">
    <property type="component" value="Unassembled WGS sequence"/>
</dbReference>
<evidence type="ECO:0000256" key="2">
    <source>
        <dbReference type="ARBA" id="ARBA00006382"/>
    </source>
</evidence>
<dbReference type="CDD" id="cd01076">
    <property type="entry name" value="NAD_bind_1_Glu_DH"/>
    <property type="match status" value="1"/>
</dbReference>
<gene>
    <name evidence="13" type="ORF">CAUJ_LOCUS8621</name>
</gene>
<comment type="catalytic activity">
    <reaction evidence="6">
        <text>L-glutamate + NADP(+) + H2O = 2-oxoglutarate + NH4(+) + NADPH + H(+)</text>
        <dbReference type="Rhea" id="RHEA:11612"/>
        <dbReference type="ChEBI" id="CHEBI:15377"/>
        <dbReference type="ChEBI" id="CHEBI:15378"/>
        <dbReference type="ChEBI" id="CHEBI:16810"/>
        <dbReference type="ChEBI" id="CHEBI:28938"/>
        <dbReference type="ChEBI" id="CHEBI:29985"/>
        <dbReference type="ChEBI" id="CHEBI:57783"/>
        <dbReference type="ChEBI" id="CHEBI:58349"/>
        <dbReference type="EC" id="1.4.1.3"/>
    </reaction>
</comment>
<dbReference type="GO" id="GO:0004352">
    <property type="term" value="F:glutamate dehydrogenase (NAD+) activity"/>
    <property type="evidence" value="ECO:0007669"/>
    <property type="project" value="TreeGrafter"/>
</dbReference>
<dbReference type="InterPro" id="IPR006097">
    <property type="entry name" value="Glu/Leu/Phe/Val/Trp_DH_dimer"/>
</dbReference>
<feature type="binding site" evidence="9">
    <location>
        <position position="423"/>
    </location>
    <ligand>
        <name>substrate</name>
    </ligand>
</feature>
<evidence type="ECO:0000256" key="3">
    <source>
        <dbReference type="ARBA" id="ARBA00023002"/>
    </source>
</evidence>
<protein>
    <recommendedName>
        <fullName evidence="7">Glutamate dehydrogenase</fullName>
    </recommendedName>
</protein>
<organism evidence="13 14">
    <name type="scientific">Caenorhabditis auriculariae</name>
    <dbReference type="NCBI Taxonomy" id="2777116"/>
    <lineage>
        <taxon>Eukaryota</taxon>
        <taxon>Metazoa</taxon>
        <taxon>Ecdysozoa</taxon>
        <taxon>Nematoda</taxon>
        <taxon>Chromadorea</taxon>
        <taxon>Rhabditida</taxon>
        <taxon>Rhabditina</taxon>
        <taxon>Rhabditomorpha</taxon>
        <taxon>Rhabditoidea</taxon>
        <taxon>Rhabditidae</taxon>
        <taxon>Peloderinae</taxon>
        <taxon>Caenorhabditis</taxon>
    </lineage>
</organism>
<dbReference type="FunFam" id="3.40.50.720:FF:000100">
    <property type="entry name" value="Glutamate dehydrogenase 1, mitochondrial"/>
    <property type="match status" value="1"/>
</dbReference>
<evidence type="ECO:0000256" key="7">
    <source>
        <dbReference type="PIRNR" id="PIRNR000185"/>
    </source>
</evidence>
<evidence type="ECO:0000256" key="11">
    <source>
        <dbReference type="RuleBase" id="RU004417"/>
    </source>
</evidence>
<evidence type="ECO:0000256" key="10">
    <source>
        <dbReference type="PIRSR" id="PIRSR000185-3"/>
    </source>
</evidence>
<evidence type="ECO:0000259" key="12">
    <source>
        <dbReference type="SMART" id="SM00839"/>
    </source>
</evidence>
<dbReference type="GO" id="GO:0000166">
    <property type="term" value="F:nucleotide binding"/>
    <property type="evidence" value="ECO:0007669"/>
    <property type="project" value="UniProtKB-KW"/>
</dbReference>
<evidence type="ECO:0000256" key="5">
    <source>
        <dbReference type="ARBA" id="ARBA00047867"/>
    </source>
</evidence>
<feature type="domain" description="Glutamate/phenylalanine/leucine/valine/L-tryptophan dehydrogenase C-terminal" evidence="12">
    <location>
        <begin position="247"/>
        <end position="536"/>
    </location>
</feature>
<sequence>MLSTLARASNLGRATMARRGYSAATLDAHSQIKDEQKPMDEQINPSFYKMVDYYFDKGATVIEPKLVEEMKSNSMSQHEKKNLVTGILKSIKPVNKVLYITFPIRRENGEFEVIEAWRSQHSEHRTPTKGGIRYSLDVCEDEVKALSALMTYKCAVVDVPFGGAKGGVKIDPKKYTDYEIEKITRRIAIEFAKKGFLGPGVDVPAPDMGTGEREMGWIADTYAQTVGHLDRDASACITGKPIVAGGIHGRVSATGRGVWKGLEVFANDKEYMDKIGLPVGLAGKSVIIQGFGNVGLHTHRYLHRAGAKVIGIQEYNCSVYNENGLHPKELEDWRDANGTIKGFPNGKNFEPFTDLIYEQCDILVPAACEKAIHKDNAHKIKAKIIAEAANGPTTPAAEKILLARGDCLIIPDMYVNSGGVTVSYFEWLKNLNHVSYGRLTFKYETEANYMLLASVQDALESAIGKKSPVKPNEAFAKRIAGASEKDIVHSGLEYTMQRSGEAIIRTAHKYNLGLDIRTAAYVNSIEKVYNTYRTAGFTFT</sequence>
<evidence type="ECO:0000256" key="6">
    <source>
        <dbReference type="ARBA" id="ARBA00048577"/>
    </source>
</evidence>
<keyword evidence="9" id="KW-0520">NAD</keyword>
<accession>A0A8S1HCA1</accession>
<keyword evidence="3 7" id="KW-0560">Oxidoreductase</keyword>
<keyword evidence="14" id="KW-1185">Reference proteome</keyword>
<dbReference type="PANTHER" id="PTHR11606:SF13">
    <property type="entry name" value="GLUTAMATE DEHYDROGENASE 1, MITOCHONDRIAL"/>
    <property type="match status" value="1"/>
</dbReference>
<evidence type="ECO:0000256" key="1">
    <source>
        <dbReference type="ARBA" id="ARBA00004173"/>
    </source>
</evidence>
<comment type="similarity">
    <text evidence="2 7 11">Belongs to the Glu/Leu/Phe/Val dehydrogenases family.</text>
</comment>